<evidence type="ECO:0000313" key="2">
    <source>
        <dbReference type="Proteomes" id="UP000003332"/>
    </source>
</evidence>
<dbReference type="AlphaFoldDB" id="F0I295"/>
<sequence length="86" mass="10083">MKIKNVVRFRTLASWLGFLALENVQFMFRPNLFPSPLEVTGGSYAIKRYFKWHQACFRPLSRRLGFLTLSPEVLTQIGFCFRPLAR</sequence>
<comment type="caution">
    <text evidence="1">The sequence shown here is derived from an EMBL/GenBank/DDBJ whole genome shotgun (WGS) entry which is preliminary data.</text>
</comment>
<evidence type="ECO:0000313" key="1">
    <source>
        <dbReference type="EMBL" id="EGD29554.1"/>
    </source>
</evidence>
<organism evidence="1 2">
    <name type="scientific">Streptococcus sanguinis SK72</name>
    <dbReference type="NCBI Taxonomy" id="888809"/>
    <lineage>
        <taxon>Bacteria</taxon>
        <taxon>Bacillati</taxon>
        <taxon>Bacillota</taxon>
        <taxon>Bacilli</taxon>
        <taxon>Lactobacillales</taxon>
        <taxon>Streptococcaceae</taxon>
        <taxon>Streptococcus</taxon>
    </lineage>
</organism>
<gene>
    <name evidence="1" type="ORF">HMPREF9381_1067</name>
</gene>
<accession>F0I295</accession>
<protein>
    <submittedName>
        <fullName evidence="1">Uncharacterized protein</fullName>
    </submittedName>
</protein>
<name>F0I295_STRSA</name>
<dbReference type="Proteomes" id="UP000003332">
    <property type="component" value="Unassembled WGS sequence"/>
</dbReference>
<reference evidence="1 2" key="1">
    <citation type="submission" date="2011-02" db="EMBL/GenBank/DDBJ databases">
        <authorList>
            <person name="Muzny D."/>
            <person name="Qin X."/>
            <person name="Deng J."/>
            <person name="Jiang H."/>
            <person name="Liu Y."/>
            <person name="Qu J."/>
            <person name="Song X.-Z."/>
            <person name="Zhang L."/>
            <person name="Thornton R."/>
            <person name="Coyle M."/>
            <person name="Francisco L."/>
            <person name="Jackson L."/>
            <person name="Javaid M."/>
            <person name="Korchina V."/>
            <person name="Kovar C."/>
            <person name="Mata R."/>
            <person name="Mathew T."/>
            <person name="Ngo R."/>
            <person name="Nguyen L."/>
            <person name="Nguyen N."/>
            <person name="Okwuonu G."/>
            <person name="Ongeri F."/>
            <person name="Pham C."/>
            <person name="Simmons D."/>
            <person name="Wilczek-Boney K."/>
            <person name="Hale W."/>
            <person name="Jakkamsetti A."/>
            <person name="Pham P."/>
            <person name="Ruth R."/>
            <person name="San Lucas F."/>
            <person name="Warren J."/>
            <person name="Zhang J."/>
            <person name="Zhao Z."/>
            <person name="Zhou C."/>
            <person name="Zhu D."/>
            <person name="Lee S."/>
            <person name="Bess C."/>
            <person name="Blankenburg K."/>
            <person name="Forbes L."/>
            <person name="Fu Q."/>
            <person name="Gubbala S."/>
            <person name="Hirani K."/>
            <person name="Jayaseelan J.C."/>
            <person name="Lara F."/>
            <person name="Munidasa M."/>
            <person name="Palculict T."/>
            <person name="Patil S."/>
            <person name="Pu L.-L."/>
            <person name="Saada N."/>
            <person name="Tang L."/>
            <person name="Weissenberger G."/>
            <person name="Zhu Y."/>
            <person name="Hemphill L."/>
            <person name="Shang Y."/>
            <person name="Youmans B."/>
            <person name="Ayvaz T."/>
            <person name="Ross M."/>
            <person name="Santibanez J."/>
            <person name="Aqrawi P."/>
            <person name="Gross S."/>
            <person name="Joshi V."/>
            <person name="Fowler G."/>
            <person name="Nazareth L."/>
            <person name="Reid J."/>
            <person name="Worley K."/>
            <person name="Petrosino J."/>
            <person name="Highlander S."/>
            <person name="Gibbs R."/>
        </authorList>
    </citation>
    <scope>NUCLEOTIDE SEQUENCE [LARGE SCALE GENOMIC DNA]</scope>
    <source>
        <strain evidence="1 2">SK72</strain>
    </source>
</reference>
<proteinExistence type="predicted"/>
<dbReference type="HOGENOM" id="CLU_2496671_0_0_9"/>
<dbReference type="EMBL" id="AEXV01000007">
    <property type="protein sequence ID" value="EGD29554.1"/>
    <property type="molecule type" value="Genomic_DNA"/>
</dbReference>